<evidence type="ECO:0000256" key="2">
    <source>
        <dbReference type="SAM" id="MobiDB-lite"/>
    </source>
</evidence>
<reference evidence="5 6" key="1">
    <citation type="journal article" date="2017" name="Nature">
        <title>The Apostasia genome and the evolution of orchids.</title>
        <authorList>
            <person name="Zhang G.Q."/>
            <person name="Liu K.W."/>
            <person name="Li Z."/>
            <person name="Lohaus R."/>
            <person name="Hsiao Y.Y."/>
            <person name="Niu S.C."/>
            <person name="Wang J.Y."/>
            <person name="Lin Y.C."/>
            <person name="Xu Q."/>
            <person name="Chen L.J."/>
            <person name="Yoshida K."/>
            <person name="Fujiwara S."/>
            <person name="Wang Z.W."/>
            <person name="Zhang Y.Q."/>
            <person name="Mitsuda N."/>
            <person name="Wang M."/>
            <person name="Liu G.H."/>
            <person name="Pecoraro L."/>
            <person name="Huang H.X."/>
            <person name="Xiao X.J."/>
            <person name="Lin M."/>
            <person name="Wu X.Y."/>
            <person name="Wu W.L."/>
            <person name="Chen Y.Y."/>
            <person name="Chang S.B."/>
            <person name="Sakamoto S."/>
            <person name="Ohme-Takagi M."/>
            <person name="Yagi M."/>
            <person name="Zeng S.J."/>
            <person name="Shen C.Y."/>
            <person name="Yeh C.M."/>
            <person name="Luo Y.B."/>
            <person name="Tsai W.C."/>
            <person name="Van de Peer Y."/>
            <person name="Liu Z.J."/>
        </authorList>
    </citation>
    <scope>NUCLEOTIDE SEQUENCE [LARGE SCALE GENOMIC DNA]</scope>
    <source>
        <strain evidence="6">cv. Shenzhen</strain>
        <tissue evidence="5">Stem</tissue>
    </source>
</reference>
<dbReference type="SMART" id="SM00184">
    <property type="entry name" value="RING"/>
    <property type="match status" value="1"/>
</dbReference>
<dbReference type="InterPro" id="IPR013083">
    <property type="entry name" value="Znf_RING/FYVE/PHD"/>
</dbReference>
<keyword evidence="1" id="KW-0479">Metal-binding</keyword>
<keyword evidence="3" id="KW-0472">Membrane</keyword>
<dbReference type="Pfam" id="PF13639">
    <property type="entry name" value="zf-RING_2"/>
    <property type="match status" value="1"/>
</dbReference>
<evidence type="ECO:0000259" key="4">
    <source>
        <dbReference type="PROSITE" id="PS50089"/>
    </source>
</evidence>
<evidence type="ECO:0000313" key="5">
    <source>
        <dbReference type="EMBL" id="PKA46638.1"/>
    </source>
</evidence>
<dbReference type="GO" id="GO:0008270">
    <property type="term" value="F:zinc ion binding"/>
    <property type="evidence" value="ECO:0007669"/>
    <property type="project" value="UniProtKB-KW"/>
</dbReference>
<keyword evidence="3" id="KW-1133">Transmembrane helix</keyword>
<evidence type="ECO:0000256" key="1">
    <source>
        <dbReference type="PROSITE-ProRule" id="PRU00175"/>
    </source>
</evidence>
<feature type="domain" description="RING-type" evidence="4">
    <location>
        <begin position="99"/>
        <end position="142"/>
    </location>
</feature>
<feature type="transmembrane region" description="Helical" evidence="3">
    <location>
        <begin position="30"/>
        <end position="51"/>
    </location>
</feature>
<proteinExistence type="predicted"/>
<feature type="region of interest" description="Disordered" evidence="2">
    <location>
        <begin position="1"/>
        <end position="23"/>
    </location>
</feature>
<dbReference type="PANTHER" id="PTHR45676">
    <property type="entry name" value="RING-H2 FINGER PROTEIN ATL51-RELATED"/>
    <property type="match status" value="1"/>
</dbReference>
<keyword evidence="6" id="KW-1185">Reference proteome</keyword>
<accession>A0A2H9ZTM7</accession>
<dbReference type="OrthoDB" id="8062037at2759"/>
<dbReference type="InterPro" id="IPR001841">
    <property type="entry name" value="Znf_RING"/>
</dbReference>
<dbReference type="EMBL" id="KZ454129">
    <property type="protein sequence ID" value="PKA46638.1"/>
    <property type="molecule type" value="Genomic_DNA"/>
</dbReference>
<dbReference type="AlphaFoldDB" id="A0A2H9ZTM7"/>
<evidence type="ECO:0000313" key="6">
    <source>
        <dbReference type="Proteomes" id="UP000236161"/>
    </source>
</evidence>
<sequence>MSLRSTPPPLPPPQAATPGSSTRLKSSPDLIIFIILVIVVLLVITLCSSTYKFVRMERLLHQGHPPTPAKATPASAFSAETNTCVTFTGKTRFAGANDCVVCLAEFSDGELVCVLPACSHAFHVECVDRWFSAGHASCPICRRSCPPSVPLPVEP</sequence>
<dbReference type="PROSITE" id="PS50089">
    <property type="entry name" value="ZF_RING_2"/>
    <property type="match status" value="1"/>
</dbReference>
<dbReference type="STRING" id="1088818.A0A2H9ZTM7"/>
<protein>
    <submittedName>
        <fullName evidence="5">RING-H2 finger protein ATL44</fullName>
    </submittedName>
</protein>
<dbReference type="Gene3D" id="3.30.40.10">
    <property type="entry name" value="Zinc/RING finger domain, C3HC4 (zinc finger)"/>
    <property type="match status" value="1"/>
</dbReference>
<dbReference type="SUPFAM" id="SSF57850">
    <property type="entry name" value="RING/U-box"/>
    <property type="match status" value="1"/>
</dbReference>
<keyword evidence="1" id="KW-0863">Zinc-finger</keyword>
<organism evidence="5 6">
    <name type="scientific">Apostasia shenzhenica</name>
    <dbReference type="NCBI Taxonomy" id="1088818"/>
    <lineage>
        <taxon>Eukaryota</taxon>
        <taxon>Viridiplantae</taxon>
        <taxon>Streptophyta</taxon>
        <taxon>Embryophyta</taxon>
        <taxon>Tracheophyta</taxon>
        <taxon>Spermatophyta</taxon>
        <taxon>Magnoliopsida</taxon>
        <taxon>Liliopsida</taxon>
        <taxon>Asparagales</taxon>
        <taxon>Orchidaceae</taxon>
        <taxon>Apostasioideae</taxon>
        <taxon>Apostasia</taxon>
    </lineage>
</organism>
<feature type="compositionally biased region" description="Pro residues" evidence="2">
    <location>
        <begin position="1"/>
        <end position="15"/>
    </location>
</feature>
<keyword evidence="3" id="KW-0812">Transmembrane</keyword>
<gene>
    <name evidence="5" type="primary">ATL44</name>
    <name evidence="5" type="ORF">AXF42_Ash019379</name>
</gene>
<evidence type="ECO:0000256" key="3">
    <source>
        <dbReference type="SAM" id="Phobius"/>
    </source>
</evidence>
<name>A0A2H9ZTM7_9ASPA</name>
<keyword evidence="1" id="KW-0862">Zinc</keyword>
<dbReference type="Proteomes" id="UP000236161">
    <property type="component" value="Unassembled WGS sequence"/>
</dbReference>